<evidence type="ECO:0000256" key="1">
    <source>
        <dbReference type="SAM" id="MobiDB-lite"/>
    </source>
</evidence>
<protein>
    <submittedName>
        <fullName evidence="2">Uncharacterized protein</fullName>
    </submittedName>
</protein>
<proteinExistence type="predicted"/>
<keyword evidence="3" id="KW-1185">Reference proteome</keyword>
<accession>A0A5J4ZKI1</accession>
<dbReference type="AlphaFoldDB" id="A0A5J4ZKI1"/>
<sequence length="81" mass="9586">MSLPWSGQYQEKALQREREHTQHQQGLTFALDGTWIRGFRHHLPKTKNDIISLAPSVRIRQNSPFKNLLNDKLLMMNVECW</sequence>
<name>A0A5J4ZKI1_9ASTE</name>
<evidence type="ECO:0000313" key="3">
    <source>
        <dbReference type="Proteomes" id="UP000325577"/>
    </source>
</evidence>
<organism evidence="2 3">
    <name type="scientific">Nyssa sinensis</name>
    <dbReference type="NCBI Taxonomy" id="561372"/>
    <lineage>
        <taxon>Eukaryota</taxon>
        <taxon>Viridiplantae</taxon>
        <taxon>Streptophyta</taxon>
        <taxon>Embryophyta</taxon>
        <taxon>Tracheophyta</taxon>
        <taxon>Spermatophyta</taxon>
        <taxon>Magnoliopsida</taxon>
        <taxon>eudicotyledons</taxon>
        <taxon>Gunneridae</taxon>
        <taxon>Pentapetalae</taxon>
        <taxon>asterids</taxon>
        <taxon>Cornales</taxon>
        <taxon>Nyssaceae</taxon>
        <taxon>Nyssa</taxon>
    </lineage>
</organism>
<reference evidence="2 3" key="1">
    <citation type="submission" date="2019-09" db="EMBL/GenBank/DDBJ databases">
        <title>A chromosome-level genome assembly of the Chinese tupelo Nyssa sinensis.</title>
        <authorList>
            <person name="Yang X."/>
            <person name="Kang M."/>
            <person name="Yang Y."/>
            <person name="Xiong H."/>
            <person name="Wang M."/>
            <person name="Zhang Z."/>
            <person name="Wang Z."/>
            <person name="Wu H."/>
            <person name="Ma T."/>
            <person name="Liu J."/>
            <person name="Xi Z."/>
        </authorList>
    </citation>
    <scope>NUCLEOTIDE SEQUENCE [LARGE SCALE GENOMIC DNA]</scope>
    <source>
        <strain evidence="2">J267</strain>
        <tissue evidence="2">Leaf</tissue>
    </source>
</reference>
<dbReference type="Proteomes" id="UP000325577">
    <property type="component" value="Linkage Group LG7"/>
</dbReference>
<evidence type="ECO:0000313" key="2">
    <source>
        <dbReference type="EMBL" id="KAA8518048.1"/>
    </source>
</evidence>
<gene>
    <name evidence="2" type="ORF">F0562_015532</name>
</gene>
<feature type="region of interest" description="Disordered" evidence="1">
    <location>
        <begin position="1"/>
        <end position="21"/>
    </location>
</feature>
<dbReference type="EMBL" id="CM018050">
    <property type="protein sequence ID" value="KAA8518048.1"/>
    <property type="molecule type" value="Genomic_DNA"/>
</dbReference>